<reference evidence="1" key="1">
    <citation type="submission" date="2022-08" db="EMBL/GenBank/DDBJ databases">
        <title>Genome Sequence of Fusarium decemcellulare.</title>
        <authorList>
            <person name="Buettner E."/>
        </authorList>
    </citation>
    <scope>NUCLEOTIDE SEQUENCE</scope>
    <source>
        <strain evidence="1">Babe19</strain>
    </source>
</reference>
<proteinExistence type="predicted"/>
<keyword evidence="2" id="KW-1185">Reference proteome</keyword>
<dbReference type="EMBL" id="JANRMS010001784">
    <property type="protein sequence ID" value="KAJ3526158.1"/>
    <property type="molecule type" value="Genomic_DNA"/>
</dbReference>
<evidence type="ECO:0000313" key="2">
    <source>
        <dbReference type="Proteomes" id="UP001148629"/>
    </source>
</evidence>
<accession>A0ACC1RUM2</accession>
<comment type="caution">
    <text evidence="1">The sequence shown here is derived from an EMBL/GenBank/DDBJ whole genome shotgun (WGS) entry which is preliminary data.</text>
</comment>
<sequence>MTSAQFEAYQRQKDREDAEQRLCRPDEDDHINYDEDDVEEAKRLRQQRRKQQAHMLNYRPKMKRTTGDGPRPFNILIDKKPMSAPQTPTAPPSEDDDDDDDDVPLGLLQALKLLGPESPKRVPPSAGTQST</sequence>
<evidence type="ECO:0000313" key="1">
    <source>
        <dbReference type="EMBL" id="KAJ3526158.1"/>
    </source>
</evidence>
<name>A0ACC1RUM2_9HYPO</name>
<organism evidence="1 2">
    <name type="scientific">Fusarium decemcellulare</name>
    <dbReference type="NCBI Taxonomy" id="57161"/>
    <lineage>
        <taxon>Eukaryota</taxon>
        <taxon>Fungi</taxon>
        <taxon>Dikarya</taxon>
        <taxon>Ascomycota</taxon>
        <taxon>Pezizomycotina</taxon>
        <taxon>Sordariomycetes</taxon>
        <taxon>Hypocreomycetidae</taxon>
        <taxon>Hypocreales</taxon>
        <taxon>Nectriaceae</taxon>
        <taxon>Fusarium</taxon>
        <taxon>Fusarium decemcellulare species complex</taxon>
    </lineage>
</organism>
<dbReference type="Proteomes" id="UP001148629">
    <property type="component" value="Unassembled WGS sequence"/>
</dbReference>
<protein>
    <submittedName>
        <fullName evidence="1">Uncharacterized protein</fullName>
    </submittedName>
</protein>
<gene>
    <name evidence="1" type="ORF">NM208_g11324</name>
</gene>